<dbReference type="Proteomes" id="UP000216454">
    <property type="component" value="Unassembled WGS sequence"/>
</dbReference>
<keyword evidence="3" id="KW-1185">Reference proteome</keyword>
<feature type="region of interest" description="Disordered" evidence="1">
    <location>
        <begin position="1"/>
        <end position="38"/>
    </location>
</feature>
<reference evidence="2 3" key="1">
    <citation type="journal article" date="2017" name="BMC Genomics">
        <title>Comparative genomic and phylogenomic analyses of the Bifidobacteriaceae family.</title>
        <authorList>
            <person name="Lugli G.A."/>
            <person name="Milani C."/>
            <person name="Turroni F."/>
            <person name="Duranti S."/>
            <person name="Mancabelli L."/>
            <person name="Mangifesta M."/>
            <person name="Ferrario C."/>
            <person name="Modesto M."/>
            <person name="Mattarelli P."/>
            <person name="Jiri K."/>
            <person name="van Sinderen D."/>
            <person name="Ventura M."/>
        </authorList>
    </citation>
    <scope>NUCLEOTIDE SEQUENCE [LARGE SCALE GENOMIC DNA]</scope>
    <source>
        <strain evidence="2 3">DSM 24744</strain>
    </source>
</reference>
<organism evidence="2 3">
    <name type="scientific">Pseudoscardovia suis</name>
    <dbReference type="NCBI Taxonomy" id="987063"/>
    <lineage>
        <taxon>Bacteria</taxon>
        <taxon>Bacillati</taxon>
        <taxon>Actinomycetota</taxon>
        <taxon>Actinomycetes</taxon>
        <taxon>Bifidobacteriales</taxon>
        <taxon>Bifidobacteriaceae</taxon>
        <taxon>Pseudoscardovia</taxon>
    </lineage>
</organism>
<evidence type="ECO:0000313" key="3">
    <source>
        <dbReference type="Proteomes" id="UP000216454"/>
    </source>
</evidence>
<comment type="caution">
    <text evidence="2">The sequence shown here is derived from an EMBL/GenBank/DDBJ whole genome shotgun (WGS) entry which is preliminary data.</text>
</comment>
<protein>
    <submittedName>
        <fullName evidence="2">Uncharacterized protein</fullName>
    </submittedName>
</protein>
<evidence type="ECO:0000256" key="1">
    <source>
        <dbReference type="SAM" id="MobiDB-lite"/>
    </source>
</evidence>
<gene>
    <name evidence="2" type="ORF">PSSU_0733</name>
</gene>
<accession>A0A261EYL2</accession>
<dbReference type="AlphaFoldDB" id="A0A261EYL2"/>
<name>A0A261EYL2_9BIFI</name>
<evidence type="ECO:0000313" key="2">
    <source>
        <dbReference type="EMBL" id="OZG51950.1"/>
    </source>
</evidence>
<sequence length="38" mass="3897">MGENRHENTFPGRVAGKVMSPAPTGPSSAEAPDVSMIA</sequence>
<proteinExistence type="predicted"/>
<dbReference type="EMBL" id="MWWQ01000006">
    <property type="protein sequence ID" value="OZG51950.1"/>
    <property type="molecule type" value="Genomic_DNA"/>
</dbReference>